<feature type="region of interest" description="Disordered" evidence="1">
    <location>
        <begin position="859"/>
        <end position="897"/>
    </location>
</feature>
<feature type="transmembrane region" description="Helical" evidence="2">
    <location>
        <begin position="226"/>
        <end position="244"/>
    </location>
</feature>
<protein>
    <submittedName>
        <fullName evidence="3">Uncharacterized protein</fullName>
    </submittedName>
</protein>
<feature type="compositionally biased region" description="Basic and acidic residues" evidence="1">
    <location>
        <begin position="651"/>
        <end position="666"/>
    </location>
</feature>
<dbReference type="OrthoDB" id="1939643at2759"/>
<feature type="region of interest" description="Disordered" evidence="1">
    <location>
        <begin position="701"/>
        <end position="740"/>
    </location>
</feature>
<reference evidence="3 4" key="1">
    <citation type="submission" date="2015-01" db="EMBL/GenBank/DDBJ databases">
        <title>Genome of allotetraploid Gossypium barbadense reveals genomic plasticity and fiber elongation in cotton evolution.</title>
        <authorList>
            <person name="Chen X."/>
            <person name="Liu X."/>
            <person name="Zhao B."/>
            <person name="Zheng H."/>
            <person name="Hu Y."/>
            <person name="Lu G."/>
            <person name="Yang C."/>
            <person name="Chen J."/>
            <person name="Shan C."/>
            <person name="Zhang L."/>
            <person name="Zhou Y."/>
            <person name="Wang L."/>
            <person name="Guo W."/>
            <person name="Bai Y."/>
            <person name="Ruan J."/>
            <person name="Shangguan X."/>
            <person name="Mao Y."/>
            <person name="Jiang J."/>
            <person name="Zhu Y."/>
            <person name="Lei J."/>
            <person name="Kang H."/>
            <person name="Chen S."/>
            <person name="He X."/>
            <person name="Wang R."/>
            <person name="Wang Y."/>
            <person name="Chen J."/>
            <person name="Wang L."/>
            <person name="Yu S."/>
            <person name="Wang B."/>
            <person name="Wei J."/>
            <person name="Song S."/>
            <person name="Lu X."/>
            <person name="Gao Z."/>
            <person name="Gu W."/>
            <person name="Deng X."/>
            <person name="Ma D."/>
            <person name="Wang S."/>
            <person name="Liang W."/>
            <person name="Fang L."/>
            <person name="Cai C."/>
            <person name="Zhu X."/>
            <person name="Zhou B."/>
            <person name="Zhang Y."/>
            <person name="Chen Z."/>
            <person name="Xu S."/>
            <person name="Zhu R."/>
            <person name="Wang S."/>
            <person name="Zhang T."/>
            <person name="Zhao G."/>
        </authorList>
    </citation>
    <scope>NUCLEOTIDE SEQUENCE [LARGE SCALE GENOMIC DNA]</scope>
    <source>
        <strain evidence="4">cv. Xinhai21</strain>
        <tissue evidence="3">Leaf</tissue>
    </source>
</reference>
<feature type="transmembrane region" description="Helical" evidence="2">
    <location>
        <begin position="256"/>
        <end position="289"/>
    </location>
</feature>
<sequence>MGSSSSEDNSKQTDQYPLLMERVESHSNQEHIINVTWHDELDDASSSSSLDELSSRANLARNEYRSSSSTQASGYQTSSNGLNSWNSSFTRHCRSPLNSALWILFELLFIVSQITASVVVLSLSRNEKPEAPLFTWIVGYASGCVAKLPILYWRYRNRNDGIEQDSLHSSQGSSYGNPSESTPFTAIAIIQALDEENDHITESTRDGHISGTLSTRFDVLVDRFKMVLDCFFAVWFIIGNMWIFGGHSSPSDAPKIYRLCVVFLTFSFIGYAMPFILCAAICCCLPCVISVLGFRQHFSPTRGATMESISTLPTYRFKSKKIVNVDDPDVSCGVLASGTAKERVISGEDADSCNLHMSISDAEEVMENPRERRPALGRKRARFSLKHNSSQPTVSLEPSLDIDKLNDPEEFFMAFERIEKAKKEIQKQTGGFPSNLDENAQSMAARPRRPGIARRSVKYKHCYSTSMSPGESFVEELRSPLCGSQQEKSDPVLELEEKLAGSVTKAENNINQLLDHLLSSNYDGDEAVSLLKERLQIKPVDLDKICLPDLQDIRRIDLKASKENLTKPRNSISDLMKGISKRTPNRLAECSVHCSGSPTPPSSLASVSLLKKQSSRFNVLNDPFSNDDIDRSPVRNASPMENTSKQSDQVAIEKEPSVSHSIDRRSPQQQSESFVHHLASPTPPRNPLASMSLQNKYVLQSDPLSHPFPTDNIDKSPGGSASAVESIKKQSSQVDTEKERNVSLLLRSPILESNQTTTANANTELDGGDFAGLFDKFVNDNDRRLDSGISAVSSGSQAGLENNGLSRPEVDTDSQTRKPTEFGGRVEDIPSEAVVSAHVQLNVEGTTIVNSHTIQIESDQANPAMDEDHGMDGPSRAVESGQELHENKKGKTKRSAHRVLKRKEISRRQSLAGAGTTFDTEGRRRSTRIRSRPLEFWKGERFLYGRVHSSLSTVIGIKYESPEKADGENPTLKVKSFVSDEYKDLVELAARQMKACLLWILEICNGFRLSSLYLGYPC</sequence>
<evidence type="ECO:0000313" key="3">
    <source>
        <dbReference type="EMBL" id="PPS12498.1"/>
    </source>
</evidence>
<keyword evidence="2" id="KW-0812">Transmembrane</keyword>
<gene>
    <name evidence="3" type="ORF">GOBAR_AA08132</name>
</gene>
<name>A0A2P5YA73_GOSBA</name>
<evidence type="ECO:0000256" key="1">
    <source>
        <dbReference type="SAM" id="MobiDB-lite"/>
    </source>
</evidence>
<keyword evidence="2" id="KW-0472">Membrane</keyword>
<feature type="compositionally biased region" description="Basic and acidic residues" evidence="1">
    <location>
        <begin position="808"/>
        <end position="828"/>
    </location>
</feature>
<feature type="compositionally biased region" description="Polar residues" evidence="1">
    <location>
        <begin position="429"/>
        <end position="442"/>
    </location>
</feature>
<keyword evidence="2" id="KW-1133">Transmembrane helix</keyword>
<feature type="transmembrane region" description="Helical" evidence="2">
    <location>
        <begin position="133"/>
        <end position="153"/>
    </location>
</feature>
<organism evidence="3 4">
    <name type="scientific">Gossypium barbadense</name>
    <name type="common">Sea Island cotton</name>
    <name type="synonym">Hibiscus barbadensis</name>
    <dbReference type="NCBI Taxonomy" id="3634"/>
    <lineage>
        <taxon>Eukaryota</taxon>
        <taxon>Viridiplantae</taxon>
        <taxon>Streptophyta</taxon>
        <taxon>Embryophyta</taxon>
        <taxon>Tracheophyta</taxon>
        <taxon>Spermatophyta</taxon>
        <taxon>Magnoliopsida</taxon>
        <taxon>eudicotyledons</taxon>
        <taxon>Gunneridae</taxon>
        <taxon>Pentapetalae</taxon>
        <taxon>rosids</taxon>
        <taxon>malvids</taxon>
        <taxon>Malvales</taxon>
        <taxon>Malvaceae</taxon>
        <taxon>Malvoideae</taxon>
        <taxon>Gossypium</taxon>
    </lineage>
</organism>
<dbReference type="Proteomes" id="UP000239757">
    <property type="component" value="Unassembled WGS sequence"/>
</dbReference>
<feature type="region of interest" description="Disordered" evidence="1">
    <location>
        <begin position="788"/>
        <end position="829"/>
    </location>
</feature>
<dbReference type="PANTHER" id="PTHR46225">
    <property type="entry name" value="C3H4 TYPE ZINC FINGER PROTEIN"/>
    <property type="match status" value="1"/>
</dbReference>
<feature type="region of interest" description="Disordered" evidence="1">
    <location>
        <begin position="620"/>
        <end position="689"/>
    </location>
</feature>
<feature type="compositionally biased region" description="Polar residues" evidence="1">
    <location>
        <begin position="790"/>
        <end position="805"/>
    </location>
</feature>
<dbReference type="AlphaFoldDB" id="A0A2P5YA73"/>
<dbReference type="EMBL" id="KZ663473">
    <property type="protein sequence ID" value="PPS12498.1"/>
    <property type="molecule type" value="Genomic_DNA"/>
</dbReference>
<feature type="region of interest" description="Disordered" evidence="1">
    <location>
        <begin position="429"/>
        <end position="451"/>
    </location>
</feature>
<evidence type="ECO:0000256" key="2">
    <source>
        <dbReference type="SAM" id="Phobius"/>
    </source>
</evidence>
<feature type="compositionally biased region" description="Polar residues" evidence="1">
    <location>
        <begin position="639"/>
        <end position="649"/>
    </location>
</feature>
<feature type="transmembrane region" description="Helical" evidence="2">
    <location>
        <begin position="100"/>
        <end position="121"/>
    </location>
</feature>
<dbReference type="PANTHER" id="PTHR46225:SF19">
    <property type="entry name" value="RING-TYPE DOMAIN-CONTAINING PROTEIN"/>
    <property type="match status" value="1"/>
</dbReference>
<evidence type="ECO:0000313" key="4">
    <source>
        <dbReference type="Proteomes" id="UP000239757"/>
    </source>
</evidence>
<proteinExistence type="predicted"/>
<accession>A0A2P5YA73</accession>